<reference evidence="2 3" key="1">
    <citation type="submission" date="2023-10" db="EMBL/GenBank/DDBJ databases">
        <title>Development of a sustainable strategy for remediation of hydrocarbon-contaminated territories based on the waste exchange concept.</title>
        <authorList>
            <person name="Krivoruchko A."/>
        </authorList>
    </citation>
    <scope>NUCLEOTIDE SEQUENCE [LARGE SCALE GENOMIC DNA]</scope>
    <source>
        <strain evidence="2 3">IEGM 1323</strain>
    </source>
</reference>
<proteinExistence type="predicted"/>
<evidence type="ECO:0000259" key="1">
    <source>
        <dbReference type="Pfam" id="PF21043"/>
    </source>
</evidence>
<sequence length="191" mass="20441">MFDLADHTSAALAGLVCESRTSVDHHTALEHRPGSARHVHFAVHSHLGIPPDASARLLRGLSVDIGAAPPTATRSGPQLGDRIAQALTPKNRYRAISDPDSLNLLFWHGPPAPRIAWTADNTAESPILHPEDMPAAMQAAGDLRAGEPGLSIDLTVRFLTHDGQYEPIDLTVSLIELDTDRSALLVVLTVP</sequence>
<keyword evidence="3" id="KW-1185">Reference proteome</keyword>
<evidence type="ECO:0000313" key="3">
    <source>
        <dbReference type="Proteomes" id="UP001185755"/>
    </source>
</evidence>
<organism evidence="2 3">
    <name type="scientific">Rhodococcoides yunnanense</name>
    <dbReference type="NCBI Taxonomy" id="278209"/>
    <lineage>
        <taxon>Bacteria</taxon>
        <taxon>Bacillati</taxon>
        <taxon>Actinomycetota</taxon>
        <taxon>Actinomycetes</taxon>
        <taxon>Mycobacteriales</taxon>
        <taxon>Nocardiaceae</taxon>
        <taxon>Rhodococcoides</taxon>
    </lineage>
</organism>
<gene>
    <name evidence="2" type="ORF">R3P96_11400</name>
</gene>
<dbReference type="Proteomes" id="UP001185755">
    <property type="component" value="Unassembled WGS sequence"/>
</dbReference>
<dbReference type="InterPro" id="IPR048578">
    <property type="entry name" value="Rv3651-like_C"/>
</dbReference>
<accession>A0ABU4BCL3</accession>
<comment type="caution">
    <text evidence="2">The sequence shown here is derived from an EMBL/GenBank/DDBJ whole genome shotgun (WGS) entry which is preliminary data.</text>
</comment>
<feature type="domain" description="Rv3651-like C-terminal" evidence="1">
    <location>
        <begin position="79"/>
        <end position="191"/>
    </location>
</feature>
<name>A0ABU4BCL3_9NOCA</name>
<dbReference type="Pfam" id="PF21043">
    <property type="entry name" value="Rv3651-like_C"/>
    <property type="match status" value="1"/>
</dbReference>
<evidence type="ECO:0000313" key="2">
    <source>
        <dbReference type="EMBL" id="MDV6261950.1"/>
    </source>
</evidence>
<protein>
    <recommendedName>
        <fullName evidence="1">Rv3651-like C-terminal domain-containing protein</fullName>
    </recommendedName>
</protein>
<dbReference type="EMBL" id="JAWLJX010000003">
    <property type="protein sequence ID" value="MDV6261950.1"/>
    <property type="molecule type" value="Genomic_DNA"/>
</dbReference>